<dbReference type="SUPFAM" id="SSF47384">
    <property type="entry name" value="Homodimeric domain of signal transducing histidine kinase"/>
    <property type="match status" value="1"/>
</dbReference>
<dbReference type="SMART" id="SM00388">
    <property type="entry name" value="HisKA"/>
    <property type="match status" value="1"/>
</dbReference>
<dbReference type="InterPro" id="IPR008207">
    <property type="entry name" value="Sig_transdc_His_kin_Hpt_dom"/>
</dbReference>
<sequence>MVAAGTVGTTAQRLAIHLLVVDDDDVDRERVLRLLTRADWDVHSMQAANGADALRLVREHEFDCVMLDNQLGAATGAELLPALHREALRDCPIIMITGAGNEGLAVQALRDGAADYLPKFQLSTDILTRAIQRALEHQQMRREIDSLKLKLQRRVEEQAAQIVVSRRDLRAILDHTPSVVGYWDSKLRNRFGNRAHRSWLGVNARTLPGRHLRDVIGPLHFARYEGQINAVLKGQPQAFGHDFVATVGGATRHALFNLRPDADDEGVVRGFYATATDVTAIRQAQSRAEELARFAEAIIDTDPVGCGVYRADGHCVMSNRALDCALGTDAERLGRLGLWDWLAQHAPSLVEPARATLEDGQQRRCDVELIGGAGAMPRLDCRLARILREGQAHLLLFANDVTEQRKVLDALVLARDSAEVAMRAKSAFLANMSHEIRTPMNAIVGLSRLALEDELPAGARDDLDKVHTAAVALMGLLDDVLDHSKIEAGHLRFEQAGFNLEQVLQRTVDVFAARVGQKGLELVVDLPPELPLQLVGDALRLSQVLNNLVGNAVKFTEHGHVHVEVRELPAADAQHCLLRFAVSDSGIGIDVAHHAGLFNAFTQADSSITRRFGGTGLGLTICRRLVGMMGGEIGMNSVLGRGSEFWFTAALLRDTSQTAAVPTQVGLEGLRVLLVDESCAAARGVQVQLQAWKVRVTCSREACGTVAQVEQARGTGDPFNVVLLDGQMLAADEHRTLLRELRQAGDGTERPVVVVMFSSAHTAASDTATDFPADVVLVKPMLATPLLAAMQKAAALAGLRGPAASAGERILELPSPTSQAEWLLRRAAPLAGARVLLVEDNMVNQIVARRILERMGLEVRVADDGVQALAALEDPAGQPFDAVLMDLHMPVMDGLEATRRIRGRAAWAALPVIAMTAAALAEDRALCFEAGMVDHVAKPLVPEGLLDTLLRWIPHEAPVRQTSTQATMGAPAEAPAGGCDPQIPGLDYAALRSRVLGDDMLAWRLLTKFEALERDAGARLMALLAQADLGALQRSAHTLREASASLGLDGVAQACTALESALRTAAPIDAPTSQLATVLDAVLDRMRVVMARRGAPPGSQRALVQV</sequence>
<dbReference type="SMART" id="SM00448">
    <property type="entry name" value="REC"/>
    <property type="match status" value="3"/>
</dbReference>
<feature type="domain" description="Histidine kinase" evidence="14">
    <location>
        <begin position="431"/>
        <end position="653"/>
    </location>
</feature>
<feature type="domain" description="Response regulatory" evidence="15">
    <location>
        <begin position="671"/>
        <end position="794"/>
    </location>
</feature>
<dbReference type="Gene3D" id="1.20.120.160">
    <property type="entry name" value="HPT domain"/>
    <property type="match status" value="1"/>
</dbReference>
<feature type="domain" description="PAC" evidence="16">
    <location>
        <begin position="237"/>
        <end position="290"/>
    </location>
</feature>
<dbReference type="CDD" id="cd16922">
    <property type="entry name" value="HATPase_EvgS-ArcB-TorS-like"/>
    <property type="match status" value="1"/>
</dbReference>
<dbReference type="Proteomes" id="UP001500279">
    <property type="component" value="Unassembled WGS sequence"/>
</dbReference>
<dbReference type="PROSITE" id="PS50894">
    <property type="entry name" value="HPT"/>
    <property type="match status" value="1"/>
</dbReference>
<dbReference type="Pfam" id="PF00072">
    <property type="entry name" value="Response_reg"/>
    <property type="match status" value="2"/>
</dbReference>
<dbReference type="InterPro" id="IPR000014">
    <property type="entry name" value="PAS"/>
</dbReference>
<dbReference type="InterPro" id="IPR000700">
    <property type="entry name" value="PAS-assoc_C"/>
</dbReference>
<evidence type="ECO:0000256" key="2">
    <source>
        <dbReference type="ARBA" id="ARBA00004651"/>
    </source>
</evidence>
<keyword evidence="11" id="KW-0472">Membrane</keyword>
<feature type="modified residue" description="4-aspartylphosphate" evidence="13">
    <location>
        <position position="886"/>
    </location>
</feature>
<dbReference type="InterPro" id="IPR013656">
    <property type="entry name" value="PAS_4"/>
</dbReference>
<dbReference type="Gene3D" id="3.30.565.10">
    <property type="entry name" value="Histidine kinase-like ATPase, C-terminal domain"/>
    <property type="match status" value="1"/>
</dbReference>
<evidence type="ECO:0000313" key="18">
    <source>
        <dbReference type="EMBL" id="GAA0745976.1"/>
    </source>
</evidence>
<dbReference type="PRINTS" id="PR00344">
    <property type="entry name" value="BCTRLSENSOR"/>
</dbReference>
<dbReference type="InterPro" id="IPR011006">
    <property type="entry name" value="CheY-like_superfamily"/>
</dbReference>
<evidence type="ECO:0000256" key="8">
    <source>
        <dbReference type="ARBA" id="ARBA00022840"/>
    </source>
</evidence>
<dbReference type="InterPro" id="IPR003661">
    <property type="entry name" value="HisK_dim/P_dom"/>
</dbReference>
<dbReference type="PROSITE" id="PS50113">
    <property type="entry name" value="PAC"/>
    <property type="match status" value="1"/>
</dbReference>
<evidence type="ECO:0000259" key="15">
    <source>
        <dbReference type="PROSITE" id="PS50110"/>
    </source>
</evidence>
<dbReference type="CDD" id="cd17546">
    <property type="entry name" value="REC_hyHK_CKI1_RcsC-like"/>
    <property type="match status" value="1"/>
</dbReference>
<dbReference type="SUPFAM" id="SSF47226">
    <property type="entry name" value="Histidine-containing phosphotransfer domain, HPT domain"/>
    <property type="match status" value="1"/>
</dbReference>
<accession>A0ABN1JSX5</accession>
<evidence type="ECO:0000259" key="14">
    <source>
        <dbReference type="PROSITE" id="PS50109"/>
    </source>
</evidence>
<dbReference type="Pfam" id="PF08448">
    <property type="entry name" value="PAS_4"/>
    <property type="match status" value="1"/>
</dbReference>
<evidence type="ECO:0000313" key="19">
    <source>
        <dbReference type="Proteomes" id="UP001500279"/>
    </source>
</evidence>
<evidence type="ECO:0000259" key="17">
    <source>
        <dbReference type="PROSITE" id="PS50894"/>
    </source>
</evidence>
<dbReference type="Pfam" id="PF02518">
    <property type="entry name" value="HATPase_c"/>
    <property type="match status" value="1"/>
</dbReference>
<dbReference type="EMBL" id="BAAAEW010000006">
    <property type="protein sequence ID" value="GAA0745976.1"/>
    <property type="molecule type" value="Genomic_DNA"/>
</dbReference>
<dbReference type="Gene3D" id="1.10.287.130">
    <property type="match status" value="1"/>
</dbReference>
<keyword evidence="9" id="KW-1133">Transmembrane helix</keyword>
<organism evidence="18 19">
    <name type="scientific">Ideonella azotifigens</name>
    <dbReference type="NCBI Taxonomy" id="513160"/>
    <lineage>
        <taxon>Bacteria</taxon>
        <taxon>Pseudomonadati</taxon>
        <taxon>Pseudomonadota</taxon>
        <taxon>Betaproteobacteria</taxon>
        <taxon>Burkholderiales</taxon>
        <taxon>Sphaerotilaceae</taxon>
        <taxon>Ideonella</taxon>
    </lineage>
</organism>
<evidence type="ECO:0000256" key="3">
    <source>
        <dbReference type="ARBA" id="ARBA00012438"/>
    </source>
</evidence>
<evidence type="ECO:0000256" key="7">
    <source>
        <dbReference type="ARBA" id="ARBA00022741"/>
    </source>
</evidence>
<dbReference type="PANTHER" id="PTHR45339">
    <property type="entry name" value="HYBRID SIGNAL TRANSDUCTION HISTIDINE KINASE J"/>
    <property type="match status" value="1"/>
</dbReference>
<feature type="domain" description="Response regulatory" evidence="15">
    <location>
        <begin position="17"/>
        <end position="134"/>
    </location>
</feature>
<evidence type="ECO:0000256" key="11">
    <source>
        <dbReference type="ARBA" id="ARBA00023136"/>
    </source>
</evidence>
<reference evidence="18 19" key="1">
    <citation type="journal article" date="2019" name="Int. J. Syst. Evol. Microbiol.">
        <title>The Global Catalogue of Microorganisms (GCM) 10K type strain sequencing project: providing services to taxonomists for standard genome sequencing and annotation.</title>
        <authorList>
            <consortium name="The Broad Institute Genomics Platform"/>
            <consortium name="The Broad Institute Genome Sequencing Center for Infectious Disease"/>
            <person name="Wu L."/>
            <person name="Ma J."/>
        </authorList>
    </citation>
    <scope>NUCLEOTIDE SEQUENCE [LARGE SCALE GENOMIC DNA]</scope>
    <source>
        <strain evidence="18 19">JCM 15503</strain>
    </source>
</reference>
<dbReference type="Pfam" id="PF01627">
    <property type="entry name" value="Hpt"/>
    <property type="match status" value="1"/>
</dbReference>
<evidence type="ECO:0000256" key="10">
    <source>
        <dbReference type="ARBA" id="ARBA00023012"/>
    </source>
</evidence>
<dbReference type="PROSITE" id="PS50109">
    <property type="entry name" value="HIS_KIN"/>
    <property type="match status" value="1"/>
</dbReference>
<feature type="domain" description="Response regulatory" evidence="15">
    <location>
        <begin position="834"/>
        <end position="953"/>
    </location>
</feature>
<dbReference type="InterPro" id="IPR036097">
    <property type="entry name" value="HisK_dim/P_sf"/>
</dbReference>
<evidence type="ECO:0000256" key="13">
    <source>
        <dbReference type="PROSITE-ProRule" id="PRU00169"/>
    </source>
</evidence>
<dbReference type="PANTHER" id="PTHR45339:SF1">
    <property type="entry name" value="HYBRID SIGNAL TRANSDUCTION HISTIDINE KINASE J"/>
    <property type="match status" value="1"/>
</dbReference>
<evidence type="ECO:0000256" key="9">
    <source>
        <dbReference type="ARBA" id="ARBA00022989"/>
    </source>
</evidence>
<keyword evidence="4" id="KW-1003">Cell membrane</keyword>
<keyword evidence="10" id="KW-0902">Two-component regulatory system</keyword>
<evidence type="ECO:0000256" key="6">
    <source>
        <dbReference type="ARBA" id="ARBA00022692"/>
    </source>
</evidence>
<feature type="modified residue" description="4-aspartylphosphate" evidence="13">
    <location>
        <position position="68"/>
    </location>
</feature>
<dbReference type="InterPro" id="IPR003594">
    <property type="entry name" value="HATPase_dom"/>
</dbReference>
<evidence type="ECO:0000256" key="4">
    <source>
        <dbReference type="ARBA" id="ARBA00022475"/>
    </source>
</evidence>
<feature type="modified residue" description="4-aspartylphosphate" evidence="13">
    <location>
        <position position="725"/>
    </location>
</feature>
<dbReference type="InterPro" id="IPR001789">
    <property type="entry name" value="Sig_transdc_resp-reg_receiver"/>
</dbReference>
<dbReference type="SMART" id="SM00387">
    <property type="entry name" value="HATPase_c"/>
    <property type="match status" value="1"/>
</dbReference>
<evidence type="ECO:0000256" key="1">
    <source>
        <dbReference type="ARBA" id="ARBA00000085"/>
    </source>
</evidence>
<keyword evidence="8" id="KW-0067">ATP-binding</keyword>
<keyword evidence="6" id="KW-0812">Transmembrane</keyword>
<evidence type="ECO:0000256" key="5">
    <source>
        <dbReference type="ARBA" id="ARBA00022553"/>
    </source>
</evidence>
<dbReference type="Gene3D" id="3.40.50.2300">
    <property type="match status" value="3"/>
</dbReference>
<dbReference type="PROSITE" id="PS50110">
    <property type="entry name" value="RESPONSE_REGULATORY"/>
    <property type="match status" value="3"/>
</dbReference>
<dbReference type="SUPFAM" id="SSF55874">
    <property type="entry name" value="ATPase domain of HSP90 chaperone/DNA topoisomerase II/histidine kinase"/>
    <property type="match status" value="1"/>
</dbReference>
<evidence type="ECO:0000259" key="16">
    <source>
        <dbReference type="PROSITE" id="PS50113"/>
    </source>
</evidence>
<dbReference type="NCBIfam" id="TIGR00229">
    <property type="entry name" value="sensory_box"/>
    <property type="match status" value="1"/>
</dbReference>
<comment type="catalytic activity">
    <reaction evidence="1">
        <text>ATP + protein L-histidine = ADP + protein N-phospho-L-histidine.</text>
        <dbReference type="EC" id="2.7.13.3"/>
    </reaction>
</comment>
<dbReference type="InterPro" id="IPR004358">
    <property type="entry name" value="Sig_transdc_His_kin-like_C"/>
</dbReference>
<keyword evidence="19" id="KW-1185">Reference proteome</keyword>
<dbReference type="SUPFAM" id="SSF55785">
    <property type="entry name" value="PYP-like sensor domain (PAS domain)"/>
    <property type="match status" value="2"/>
</dbReference>
<feature type="modified residue" description="Phosphohistidine" evidence="12">
    <location>
        <position position="1037"/>
    </location>
</feature>
<dbReference type="InterPro" id="IPR035965">
    <property type="entry name" value="PAS-like_dom_sf"/>
</dbReference>
<comment type="caution">
    <text evidence="18">The sequence shown here is derived from an EMBL/GenBank/DDBJ whole genome shotgun (WGS) entry which is preliminary data.</text>
</comment>
<name>A0ABN1JSX5_9BURK</name>
<dbReference type="InterPro" id="IPR036890">
    <property type="entry name" value="HATPase_C_sf"/>
</dbReference>
<dbReference type="EC" id="2.7.13.3" evidence="3"/>
<dbReference type="InterPro" id="IPR005467">
    <property type="entry name" value="His_kinase_dom"/>
</dbReference>
<dbReference type="InterPro" id="IPR036641">
    <property type="entry name" value="HPT_dom_sf"/>
</dbReference>
<keyword evidence="5 13" id="KW-0597">Phosphoprotein</keyword>
<dbReference type="CDD" id="cd00156">
    <property type="entry name" value="REC"/>
    <property type="match status" value="1"/>
</dbReference>
<dbReference type="SUPFAM" id="SSF52172">
    <property type="entry name" value="CheY-like"/>
    <property type="match status" value="3"/>
</dbReference>
<dbReference type="CDD" id="cd00082">
    <property type="entry name" value="HisKA"/>
    <property type="match status" value="1"/>
</dbReference>
<keyword evidence="7" id="KW-0547">Nucleotide-binding</keyword>
<evidence type="ECO:0000256" key="12">
    <source>
        <dbReference type="PROSITE-ProRule" id="PRU00110"/>
    </source>
</evidence>
<proteinExistence type="predicted"/>
<dbReference type="Pfam" id="PF00512">
    <property type="entry name" value="HisKA"/>
    <property type="match status" value="1"/>
</dbReference>
<protein>
    <recommendedName>
        <fullName evidence="3">histidine kinase</fullName>
        <ecNumber evidence="3">2.7.13.3</ecNumber>
    </recommendedName>
</protein>
<comment type="subcellular location">
    <subcellularLocation>
        <location evidence="2">Cell membrane</location>
        <topology evidence="2">Multi-pass membrane protein</topology>
    </subcellularLocation>
</comment>
<gene>
    <name evidence="18" type="ORF">GCM10009107_13010</name>
</gene>
<feature type="domain" description="HPt" evidence="17">
    <location>
        <begin position="998"/>
        <end position="1096"/>
    </location>
</feature>
<dbReference type="Gene3D" id="3.30.450.20">
    <property type="entry name" value="PAS domain"/>
    <property type="match status" value="2"/>
</dbReference>